<evidence type="ECO:0000313" key="10">
    <source>
        <dbReference type="EMBL" id="BAM82282.1"/>
    </source>
</evidence>
<dbReference type="GeneID" id="16996594"/>
<feature type="signal peptide" evidence="8">
    <location>
        <begin position="1"/>
        <end position="27"/>
    </location>
</feature>
<reference evidence="10 11" key="2">
    <citation type="journal article" date="2007" name="BMC Biol.">
        <title>A 100%-complete sequence reveals unusually simple genomic features in the hot-spring red alga Cyanidioschyzon merolae.</title>
        <authorList>
            <person name="Nozaki H."/>
            <person name="Takano H."/>
            <person name="Misumi O."/>
            <person name="Terasawa K."/>
            <person name="Matsuzaki M."/>
            <person name="Maruyama S."/>
            <person name="Nishida K."/>
            <person name="Yagisawa F."/>
            <person name="Yoshida Y."/>
            <person name="Fujiwara T."/>
            <person name="Takio S."/>
            <person name="Tamura K."/>
            <person name="Chung S.J."/>
            <person name="Nakamura S."/>
            <person name="Kuroiwa H."/>
            <person name="Tanaka K."/>
            <person name="Sato N."/>
            <person name="Kuroiwa T."/>
        </authorList>
    </citation>
    <scope>NUCLEOTIDE SEQUENCE [LARGE SCALE GENOMIC DNA]</scope>
    <source>
        <strain evidence="10 11">10D</strain>
    </source>
</reference>
<dbReference type="PROSITE" id="PS00107">
    <property type="entry name" value="PROTEIN_KINASE_ATP"/>
    <property type="match status" value="1"/>
</dbReference>
<dbReference type="STRING" id="280699.M1VGJ0"/>
<keyword evidence="5 6" id="KW-0067">ATP-binding</keyword>
<feature type="compositionally biased region" description="Polar residues" evidence="7">
    <location>
        <begin position="414"/>
        <end position="426"/>
    </location>
</feature>
<dbReference type="HOGENOM" id="CLU_338146_0_0_1"/>
<dbReference type="InterPro" id="IPR017441">
    <property type="entry name" value="Protein_kinase_ATP_BS"/>
</dbReference>
<feature type="compositionally biased region" description="Basic and acidic residues" evidence="7">
    <location>
        <begin position="365"/>
        <end position="381"/>
    </location>
</feature>
<keyword evidence="8" id="KW-0732">Signal</keyword>
<dbReference type="Gramene" id="CMQ457CT">
    <property type="protein sequence ID" value="CMQ457CT"/>
    <property type="gene ID" value="CMQ457C"/>
</dbReference>
<dbReference type="InterPro" id="IPR051681">
    <property type="entry name" value="Ser/Thr_Kinases-Pseudokinases"/>
</dbReference>
<keyword evidence="1" id="KW-0723">Serine/threonine-protein kinase</keyword>
<evidence type="ECO:0000256" key="6">
    <source>
        <dbReference type="PROSITE-ProRule" id="PRU10141"/>
    </source>
</evidence>
<feature type="binding site" evidence="6">
    <location>
        <position position="512"/>
    </location>
    <ligand>
        <name>ATP</name>
        <dbReference type="ChEBI" id="CHEBI:30616"/>
    </ligand>
</feature>
<evidence type="ECO:0000256" key="4">
    <source>
        <dbReference type="ARBA" id="ARBA00022777"/>
    </source>
</evidence>
<dbReference type="PROSITE" id="PS00108">
    <property type="entry name" value="PROTEIN_KINASE_ST"/>
    <property type="match status" value="1"/>
</dbReference>
<organism evidence="10 11">
    <name type="scientific">Cyanidioschyzon merolae (strain NIES-3377 / 10D)</name>
    <name type="common">Unicellular red alga</name>
    <dbReference type="NCBI Taxonomy" id="280699"/>
    <lineage>
        <taxon>Eukaryota</taxon>
        <taxon>Rhodophyta</taxon>
        <taxon>Bangiophyceae</taxon>
        <taxon>Cyanidiales</taxon>
        <taxon>Cyanidiaceae</taxon>
        <taxon>Cyanidioschyzon</taxon>
    </lineage>
</organism>
<dbReference type="PROSITE" id="PS50011">
    <property type="entry name" value="PROTEIN_KINASE_DOM"/>
    <property type="match status" value="1"/>
</dbReference>
<dbReference type="Proteomes" id="UP000007014">
    <property type="component" value="Chromosome 17"/>
</dbReference>
<keyword evidence="3 6" id="KW-0547">Nucleotide-binding</keyword>
<evidence type="ECO:0000256" key="1">
    <source>
        <dbReference type="ARBA" id="ARBA00022527"/>
    </source>
</evidence>
<dbReference type="RefSeq" id="XP_005538318.1">
    <property type="nucleotide sequence ID" value="XM_005538261.1"/>
</dbReference>
<keyword evidence="4 10" id="KW-0418">Kinase</keyword>
<feature type="domain" description="Protein kinase" evidence="9">
    <location>
        <begin position="485"/>
        <end position="751"/>
    </location>
</feature>
<dbReference type="eggNOG" id="KOG0192">
    <property type="taxonomic scope" value="Eukaryota"/>
</dbReference>
<evidence type="ECO:0000256" key="2">
    <source>
        <dbReference type="ARBA" id="ARBA00022679"/>
    </source>
</evidence>
<dbReference type="CDD" id="cd13999">
    <property type="entry name" value="STKc_MAP3K-like"/>
    <property type="match status" value="1"/>
</dbReference>
<dbReference type="Pfam" id="PF07714">
    <property type="entry name" value="PK_Tyr_Ser-Thr"/>
    <property type="match status" value="1"/>
</dbReference>
<evidence type="ECO:0000256" key="8">
    <source>
        <dbReference type="SAM" id="SignalP"/>
    </source>
</evidence>
<name>M1VGJ0_CYAM1</name>
<evidence type="ECO:0000313" key="11">
    <source>
        <dbReference type="Proteomes" id="UP000007014"/>
    </source>
</evidence>
<keyword evidence="2" id="KW-0808">Transferase</keyword>
<dbReference type="FunFam" id="3.30.200.20:FF:000180">
    <property type="entry name" value="serine/threonine-protein kinase STY46-like"/>
    <property type="match status" value="1"/>
</dbReference>
<reference evidence="10 11" key="1">
    <citation type="journal article" date="2004" name="Nature">
        <title>Genome sequence of the ultrasmall unicellular red alga Cyanidioschyzon merolae 10D.</title>
        <authorList>
            <person name="Matsuzaki M."/>
            <person name="Misumi O."/>
            <person name="Shin-i T."/>
            <person name="Maruyama S."/>
            <person name="Takahara M."/>
            <person name="Miyagishima S."/>
            <person name="Mori T."/>
            <person name="Nishida K."/>
            <person name="Yagisawa F."/>
            <person name="Nishida K."/>
            <person name="Yoshida Y."/>
            <person name="Nishimura Y."/>
            <person name="Nakao S."/>
            <person name="Kobayashi T."/>
            <person name="Momoyama Y."/>
            <person name="Higashiyama T."/>
            <person name="Minoda A."/>
            <person name="Sano M."/>
            <person name="Nomoto H."/>
            <person name="Oishi K."/>
            <person name="Hayashi H."/>
            <person name="Ohta F."/>
            <person name="Nishizaka S."/>
            <person name="Haga S."/>
            <person name="Miura S."/>
            <person name="Morishita T."/>
            <person name="Kabeya Y."/>
            <person name="Terasawa K."/>
            <person name="Suzuki Y."/>
            <person name="Ishii Y."/>
            <person name="Asakawa S."/>
            <person name="Takano H."/>
            <person name="Ohta N."/>
            <person name="Kuroiwa H."/>
            <person name="Tanaka K."/>
            <person name="Shimizu N."/>
            <person name="Sugano S."/>
            <person name="Sato N."/>
            <person name="Nozaki H."/>
            <person name="Ogasawara N."/>
            <person name="Kohara Y."/>
            <person name="Kuroiwa T."/>
        </authorList>
    </citation>
    <scope>NUCLEOTIDE SEQUENCE [LARGE SCALE GENOMIC DNA]</scope>
    <source>
        <strain evidence="10 11">10D</strain>
    </source>
</reference>
<evidence type="ECO:0000256" key="7">
    <source>
        <dbReference type="SAM" id="MobiDB-lite"/>
    </source>
</evidence>
<dbReference type="AlphaFoldDB" id="M1VGJ0"/>
<dbReference type="PANTHER" id="PTHR44329">
    <property type="entry name" value="SERINE/THREONINE-PROTEIN KINASE TNNI3K-RELATED"/>
    <property type="match status" value="1"/>
</dbReference>
<dbReference type="KEGG" id="cme:CYME_CMQ457C"/>
<evidence type="ECO:0000259" key="9">
    <source>
        <dbReference type="PROSITE" id="PS50011"/>
    </source>
</evidence>
<feature type="compositionally biased region" description="Acidic residues" evidence="7">
    <location>
        <begin position="386"/>
        <end position="397"/>
    </location>
</feature>
<dbReference type="GO" id="GO:0005524">
    <property type="term" value="F:ATP binding"/>
    <property type="evidence" value="ECO:0007669"/>
    <property type="project" value="UniProtKB-UniRule"/>
</dbReference>
<dbReference type="OMA" id="WAENAIW"/>
<dbReference type="OrthoDB" id="339325at2759"/>
<dbReference type="EMBL" id="AP006499">
    <property type="protein sequence ID" value="BAM82282.1"/>
    <property type="molecule type" value="Genomic_DNA"/>
</dbReference>
<dbReference type="Gene3D" id="1.10.510.10">
    <property type="entry name" value="Transferase(Phosphotransferase) domain 1"/>
    <property type="match status" value="1"/>
</dbReference>
<dbReference type="SMART" id="SM00220">
    <property type="entry name" value="S_TKc"/>
    <property type="match status" value="1"/>
</dbReference>
<evidence type="ECO:0000256" key="5">
    <source>
        <dbReference type="ARBA" id="ARBA00022840"/>
    </source>
</evidence>
<evidence type="ECO:0000256" key="3">
    <source>
        <dbReference type="ARBA" id="ARBA00022741"/>
    </source>
</evidence>
<dbReference type="PANTHER" id="PTHR44329:SF298">
    <property type="entry name" value="MIXED LINEAGE KINASE DOMAIN-LIKE PROTEIN"/>
    <property type="match status" value="1"/>
</dbReference>
<dbReference type="InterPro" id="IPR011009">
    <property type="entry name" value="Kinase-like_dom_sf"/>
</dbReference>
<feature type="compositionally biased region" description="Low complexity" evidence="7">
    <location>
        <begin position="443"/>
        <end position="452"/>
    </location>
</feature>
<gene>
    <name evidence="10" type="ORF">CYME_CMQ457C</name>
</gene>
<keyword evidence="11" id="KW-1185">Reference proteome</keyword>
<proteinExistence type="predicted"/>
<feature type="region of interest" description="Disordered" evidence="7">
    <location>
        <begin position="352"/>
        <end position="452"/>
    </location>
</feature>
<dbReference type="SUPFAM" id="SSF56112">
    <property type="entry name" value="Protein kinase-like (PK-like)"/>
    <property type="match status" value="1"/>
</dbReference>
<sequence length="842" mass="90709">MTNSRAVLIVFLVILALLGVCSGPASATSTLPLVEPVSLTPTLLVSSLPQPSPTPSNWPRDDELLLVRLNVSASSGSVNENDMLRLETGLQQFILGHYPSVHHAPPVTLTNYEPRVRIAVFMIQVPTRIASSVRIALTDWIDSGALSRAAAVNVTLVDENIPVYMAPSASPTPDTFLTGQKQARPVPTPAMPSPASNYLYMEATLYIRNLTLGEFTSLYSEQLKRWMANSTNGILDASQFYLTNLYAGSVYATYTAIVPRGVEAENATQGLQNYVNSGAMSGTAGVPITLVGGTVETLGVAPTTSTLQGPGSGTGGAPPWVIAVATVLPVLGACLLGSGVGVWYLRQRRREREKAANAKPASDTDVERASGRSRSSEELFRPEPVPMDEDIANDSETGDTTPTIADSQQQQQQANTVTSALGTPQQRRGAGGGDGGGAGGSSGSLRGPSSPAWAPVLVGHRCTQPDPEQSLVSARRRWCIDESELQILEHIGAGGFGSVHRALWRGTEVAVKRSLLDRALSAEELDEFLAECDIMANLRHPCIVQFFGAVVAPPNLCIVIELMPRGSLFDLLHTPADPSRRVRLPWRRRLAMMQDAARGMTYLHACHPPIIHRDLKSMNCLVSENWRVKISDFGLSRAKHRTFLTSRIAGGTPEWTAPEVIRNEPHNEKCDVYSFGVVAWEVITRRIPFAGLQPMQVLVAVAFQGLCLSMPLVPAGKQHEDKRAYVQLVNRCLQEQPQKRPSMAEVYQELVRIDRELRLRLESAGTPQYPPGRNATVSPTTGTTALEHCSAAGIADAGSADPSALTGTETTTTTTGRTALVRRYSPPLSLAPLDMSKLPPAL</sequence>
<feature type="chain" id="PRO_5004018953" evidence="8">
    <location>
        <begin position="28"/>
        <end position="842"/>
    </location>
</feature>
<feature type="compositionally biased region" description="Polar residues" evidence="7">
    <location>
        <begin position="398"/>
        <end position="407"/>
    </location>
</feature>
<dbReference type="InterPro" id="IPR001245">
    <property type="entry name" value="Ser-Thr/Tyr_kinase_cat_dom"/>
</dbReference>
<feature type="compositionally biased region" description="Gly residues" evidence="7">
    <location>
        <begin position="429"/>
        <end position="442"/>
    </location>
</feature>
<dbReference type="InterPro" id="IPR000719">
    <property type="entry name" value="Prot_kinase_dom"/>
</dbReference>
<accession>M1VGJ0</accession>
<dbReference type="GO" id="GO:0004674">
    <property type="term" value="F:protein serine/threonine kinase activity"/>
    <property type="evidence" value="ECO:0007669"/>
    <property type="project" value="UniProtKB-KW"/>
</dbReference>
<protein>
    <submittedName>
        <fullName evidence="10">Raf-related MAP kinase kinase kinase, delta-type</fullName>
    </submittedName>
</protein>
<dbReference type="InterPro" id="IPR008271">
    <property type="entry name" value="Ser/Thr_kinase_AS"/>
</dbReference>